<proteinExistence type="predicted"/>
<dbReference type="Proteomes" id="UP000692954">
    <property type="component" value="Unassembled WGS sequence"/>
</dbReference>
<sequence length="78" mass="9007">MCSDFSTNYNQEYQTMTDLLSKIGGLFQSVVSIVGLIITYYNKVQLQKALDQLILCILGSRFIKIQQNHKKEENTIQF</sequence>
<comment type="caution">
    <text evidence="2">The sequence shown here is derived from an EMBL/GenBank/DDBJ whole genome shotgun (WGS) entry which is preliminary data.</text>
</comment>
<organism evidence="2 3">
    <name type="scientific">Paramecium sonneborni</name>
    <dbReference type="NCBI Taxonomy" id="65129"/>
    <lineage>
        <taxon>Eukaryota</taxon>
        <taxon>Sar</taxon>
        <taxon>Alveolata</taxon>
        <taxon>Ciliophora</taxon>
        <taxon>Intramacronucleata</taxon>
        <taxon>Oligohymenophorea</taxon>
        <taxon>Peniculida</taxon>
        <taxon>Parameciidae</taxon>
        <taxon>Paramecium</taxon>
    </lineage>
</organism>
<dbReference type="EMBL" id="CAJJDN010000186">
    <property type="protein sequence ID" value="CAD8128372.1"/>
    <property type="molecule type" value="Genomic_DNA"/>
</dbReference>
<gene>
    <name evidence="2" type="ORF">PSON_ATCC_30995.1.T1860062</name>
</gene>
<protein>
    <submittedName>
        <fullName evidence="2">Uncharacterized protein</fullName>
    </submittedName>
</protein>
<name>A0A8S1RM58_9CILI</name>
<reference evidence="2" key="1">
    <citation type="submission" date="2021-01" db="EMBL/GenBank/DDBJ databases">
        <authorList>
            <consortium name="Genoscope - CEA"/>
            <person name="William W."/>
        </authorList>
    </citation>
    <scope>NUCLEOTIDE SEQUENCE</scope>
</reference>
<keyword evidence="1" id="KW-1133">Transmembrane helix</keyword>
<evidence type="ECO:0000313" key="3">
    <source>
        <dbReference type="Proteomes" id="UP000692954"/>
    </source>
</evidence>
<accession>A0A8S1RM58</accession>
<keyword evidence="3" id="KW-1185">Reference proteome</keyword>
<keyword evidence="1" id="KW-0812">Transmembrane</keyword>
<keyword evidence="1" id="KW-0472">Membrane</keyword>
<evidence type="ECO:0000256" key="1">
    <source>
        <dbReference type="SAM" id="Phobius"/>
    </source>
</evidence>
<dbReference type="AlphaFoldDB" id="A0A8S1RM58"/>
<evidence type="ECO:0000313" key="2">
    <source>
        <dbReference type="EMBL" id="CAD8128372.1"/>
    </source>
</evidence>
<feature type="transmembrane region" description="Helical" evidence="1">
    <location>
        <begin position="20"/>
        <end position="41"/>
    </location>
</feature>